<evidence type="ECO:0000256" key="1">
    <source>
        <dbReference type="ARBA" id="ARBA00004123"/>
    </source>
</evidence>
<reference evidence="12" key="1">
    <citation type="submission" date="2022-03" db="EMBL/GenBank/DDBJ databases">
        <authorList>
            <person name="Sayadi A."/>
        </authorList>
    </citation>
    <scope>NUCLEOTIDE SEQUENCE</scope>
</reference>
<dbReference type="GO" id="GO:0005634">
    <property type="term" value="C:nucleus"/>
    <property type="evidence" value="ECO:0007669"/>
    <property type="project" value="UniProtKB-SubCell"/>
</dbReference>
<comment type="subcellular location">
    <subcellularLocation>
        <location evidence="2">Chromosome</location>
        <location evidence="2">Centromere</location>
    </subcellularLocation>
    <subcellularLocation>
        <location evidence="1">Nucleus</location>
    </subcellularLocation>
</comment>
<evidence type="ECO:0000256" key="3">
    <source>
        <dbReference type="ARBA" id="ARBA00009914"/>
    </source>
</evidence>
<dbReference type="InterPro" id="IPR046466">
    <property type="entry name" value="Borealin_C"/>
</dbReference>
<dbReference type="PANTHER" id="PTHR16040">
    <property type="entry name" value="AUSTRALIN, ISOFORM A-RELATED"/>
    <property type="match status" value="1"/>
</dbReference>
<feature type="region of interest" description="Disordered" evidence="10">
    <location>
        <begin position="121"/>
        <end position="172"/>
    </location>
</feature>
<keyword evidence="13" id="KW-1185">Reference proteome</keyword>
<dbReference type="OrthoDB" id="6360905at2759"/>
<dbReference type="PANTHER" id="PTHR16040:SF7">
    <property type="entry name" value="AUSTRALIN, ISOFORM A-RELATED"/>
    <property type="match status" value="1"/>
</dbReference>
<feature type="compositionally biased region" description="Low complexity" evidence="10">
    <location>
        <begin position="143"/>
        <end position="158"/>
    </location>
</feature>
<dbReference type="Proteomes" id="UP001152888">
    <property type="component" value="Unassembled WGS sequence"/>
</dbReference>
<keyword evidence="4" id="KW-0158">Chromosome</keyword>
<evidence type="ECO:0000256" key="10">
    <source>
        <dbReference type="SAM" id="MobiDB-lite"/>
    </source>
</evidence>
<dbReference type="GO" id="GO:0051301">
    <property type="term" value="P:cell division"/>
    <property type="evidence" value="ECO:0007669"/>
    <property type="project" value="UniProtKB-KW"/>
</dbReference>
<dbReference type="GO" id="GO:0000070">
    <property type="term" value="P:mitotic sister chromatid segregation"/>
    <property type="evidence" value="ECO:0007669"/>
    <property type="project" value="TreeGrafter"/>
</dbReference>
<dbReference type="InterPro" id="IPR018867">
    <property type="entry name" value="Cell_div_borealin"/>
</dbReference>
<keyword evidence="5" id="KW-0132">Cell division</keyword>
<comment type="caution">
    <text evidence="12">The sequence shown here is derived from an EMBL/GenBank/DDBJ whole genome shotgun (WGS) entry which is preliminary data.</text>
</comment>
<proteinExistence type="inferred from homology"/>
<evidence type="ECO:0000313" key="13">
    <source>
        <dbReference type="Proteomes" id="UP001152888"/>
    </source>
</evidence>
<gene>
    <name evidence="12" type="ORF">ACAOBT_LOCUS21158</name>
</gene>
<sequence>MPRTKVTRKKVFPKQEPGEPENVSRGRITKELKERCRQYDLNKINDFYDRMLTKIEENCMTRILKIPQKFRNVTIEDISELPSFNTTAAPSLLESTTLLSTTKQTKKRSLSCNDDGYMTCDSGASSDVRQSRSRAKKKVAEPSARPTRSLSRTTSTNRLGKLGAGKDPVVCSTPMNQATRNDIGTITPKCNIKQPQLILRRPRGGEVAFSQEGSPLMPGAYVGDNLVNLNIPLDDGRVISLLPEMGTIRDSIIPQFDPETLQQLDRLRRNLDKMCKLGSGRK</sequence>
<evidence type="ECO:0000259" key="11">
    <source>
        <dbReference type="Pfam" id="PF10512"/>
    </source>
</evidence>
<evidence type="ECO:0000256" key="6">
    <source>
        <dbReference type="ARBA" id="ARBA00022776"/>
    </source>
</evidence>
<dbReference type="GO" id="GO:0032133">
    <property type="term" value="C:chromosome passenger complex"/>
    <property type="evidence" value="ECO:0007669"/>
    <property type="project" value="TreeGrafter"/>
</dbReference>
<evidence type="ECO:0000256" key="7">
    <source>
        <dbReference type="ARBA" id="ARBA00023242"/>
    </source>
</evidence>
<evidence type="ECO:0000256" key="9">
    <source>
        <dbReference type="ARBA" id="ARBA00023328"/>
    </source>
</evidence>
<evidence type="ECO:0000256" key="8">
    <source>
        <dbReference type="ARBA" id="ARBA00023306"/>
    </source>
</evidence>
<protein>
    <recommendedName>
        <fullName evidence="11">Borealin C-terminal domain-containing protein</fullName>
    </recommendedName>
</protein>
<evidence type="ECO:0000256" key="5">
    <source>
        <dbReference type="ARBA" id="ARBA00022618"/>
    </source>
</evidence>
<dbReference type="Pfam" id="PF10512">
    <property type="entry name" value="Borealin"/>
    <property type="match status" value="1"/>
</dbReference>
<name>A0A9P0PNR7_ACAOB</name>
<feature type="region of interest" description="Disordered" evidence="10">
    <location>
        <begin position="1"/>
        <end position="24"/>
    </location>
</feature>
<keyword evidence="8" id="KW-0131">Cell cycle</keyword>
<accession>A0A9P0PNR7</accession>
<organism evidence="12 13">
    <name type="scientific">Acanthoscelides obtectus</name>
    <name type="common">Bean weevil</name>
    <name type="synonym">Bruchus obtectus</name>
    <dbReference type="NCBI Taxonomy" id="200917"/>
    <lineage>
        <taxon>Eukaryota</taxon>
        <taxon>Metazoa</taxon>
        <taxon>Ecdysozoa</taxon>
        <taxon>Arthropoda</taxon>
        <taxon>Hexapoda</taxon>
        <taxon>Insecta</taxon>
        <taxon>Pterygota</taxon>
        <taxon>Neoptera</taxon>
        <taxon>Endopterygota</taxon>
        <taxon>Coleoptera</taxon>
        <taxon>Polyphaga</taxon>
        <taxon>Cucujiformia</taxon>
        <taxon>Chrysomeloidea</taxon>
        <taxon>Chrysomelidae</taxon>
        <taxon>Bruchinae</taxon>
        <taxon>Bruchini</taxon>
        <taxon>Acanthoscelides</taxon>
    </lineage>
</organism>
<feature type="domain" description="Borealin C-terminal" evidence="11">
    <location>
        <begin position="172"/>
        <end position="276"/>
    </location>
</feature>
<keyword evidence="9" id="KW-0137">Centromere</keyword>
<evidence type="ECO:0000313" key="12">
    <source>
        <dbReference type="EMBL" id="CAH1992897.1"/>
    </source>
</evidence>
<keyword evidence="7" id="KW-0539">Nucleus</keyword>
<comment type="similarity">
    <text evidence="3">Belongs to the borealin family.</text>
</comment>
<dbReference type="GO" id="GO:0000775">
    <property type="term" value="C:chromosome, centromeric region"/>
    <property type="evidence" value="ECO:0007669"/>
    <property type="project" value="UniProtKB-SubCell"/>
</dbReference>
<dbReference type="AlphaFoldDB" id="A0A9P0PNR7"/>
<dbReference type="EMBL" id="CAKOFQ010007158">
    <property type="protein sequence ID" value="CAH1992897.1"/>
    <property type="molecule type" value="Genomic_DNA"/>
</dbReference>
<evidence type="ECO:0000256" key="2">
    <source>
        <dbReference type="ARBA" id="ARBA00004584"/>
    </source>
</evidence>
<dbReference type="GO" id="GO:0051233">
    <property type="term" value="C:spindle midzone"/>
    <property type="evidence" value="ECO:0007669"/>
    <property type="project" value="TreeGrafter"/>
</dbReference>
<evidence type="ECO:0000256" key="4">
    <source>
        <dbReference type="ARBA" id="ARBA00022454"/>
    </source>
</evidence>
<keyword evidence="6" id="KW-0498">Mitosis</keyword>
<feature type="compositionally biased region" description="Basic residues" evidence="10">
    <location>
        <begin position="1"/>
        <end position="12"/>
    </location>
</feature>